<feature type="transmembrane region" description="Helical" evidence="5">
    <location>
        <begin position="178"/>
        <end position="200"/>
    </location>
</feature>
<keyword evidence="3 5" id="KW-1133">Transmembrane helix</keyword>
<feature type="transmembrane region" description="Helical" evidence="5">
    <location>
        <begin position="207"/>
        <end position="224"/>
    </location>
</feature>
<dbReference type="GO" id="GO:0043953">
    <property type="term" value="P:protein transport by the Tat complex"/>
    <property type="evidence" value="ECO:0007669"/>
    <property type="project" value="TreeGrafter"/>
</dbReference>
<evidence type="ECO:0000256" key="2">
    <source>
        <dbReference type="ARBA" id="ARBA00022692"/>
    </source>
</evidence>
<name>A0A6J7E993_9ZZZZ</name>
<accession>A0A6J7E993</accession>
<dbReference type="PANTHER" id="PTHR30371">
    <property type="entry name" value="SEC-INDEPENDENT PROTEIN TRANSLOCASE PROTEIN TATC"/>
    <property type="match status" value="1"/>
</dbReference>
<keyword evidence="4 5" id="KW-0472">Membrane</keyword>
<evidence type="ECO:0000256" key="3">
    <source>
        <dbReference type="ARBA" id="ARBA00022989"/>
    </source>
</evidence>
<dbReference type="GO" id="GO:0065002">
    <property type="term" value="P:intracellular protein transmembrane transport"/>
    <property type="evidence" value="ECO:0007669"/>
    <property type="project" value="TreeGrafter"/>
</dbReference>
<dbReference type="NCBIfam" id="TIGR00945">
    <property type="entry name" value="tatC"/>
    <property type="match status" value="1"/>
</dbReference>
<dbReference type="GO" id="GO:0009977">
    <property type="term" value="F:proton motive force dependent protein transmembrane transporter activity"/>
    <property type="evidence" value="ECO:0007669"/>
    <property type="project" value="TreeGrafter"/>
</dbReference>
<dbReference type="InterPro" id="IPR002033">
    <property type="entry name" value="TatC"/>
</dbReference>
<evidence type="ECO:0000256" key="5">
    <source>
        <dbReference type="SAM" id="Phobius"/>
    </source>
</evidence>
<proteinExistence type="inferred from homology"/>
<gene>
    <name evidence="6" type="ORF">UFOPK3401_01097</name>
</gene>
<evidence type="ECO:0000256" key="4">
    <source>
        <dbReference type="ARBA" id="ARBA00023136"/>
    </source>
</evidence>
<evidence type="ECO:0000313" key="6">
    <source>
        <dbReference type="EMBL" id="CAB4876323.1"/>
    </source>
</evidence>
<protein>
    <submittedName>
        <fullName evidence="6">Unannotated protein</fullName>
    </submittedName>
</protein>
<evidence type="ECO:0000256" key="1">
    <source>
        <dbReference type="ARBA" id="ARBA00004141"/>
    </source>
</evidence>
<feature type="transmembrane region" description="Helical" evidence="5">
    <location>
        <begin position="91"/>
        <end position="112"/>
    </location>
</feature>
<feature type="transmembrane region" description="Helical" evidence="5">
    <location>
        <begin position="230"/>
        <end position="251"/>
    </location>
</feature>
<feature type="transmembrane region" description="Helical" evidence="5">
    <location>
        <begin position="30"/>
        <end position="48"/>
    </location>
</feature>
<organism evidence="6">
    <name type="scientific">freshwater metagenome</name>
    <dbReference type="NCBI Taxonomy" id="449393"/>
    <lineage>
        <taxon>unclassified sequences</taxon>
        <taxon>metagenomes</taxon>
        <taxon>ecological metagenomes</taxon>
    </lineage>
</organism>
<dbReference type="GO" id="GO:0033281">
    <property type="term" value="C:TAT protein transport complex"/>
    <property type="evidence" value="ECO:0007669"/>
    <property type="project" value="TreeGrafter"/>
</dbReference>
<sequence length="264" mass="29462">MSTAESDANQRTTMLAMPLLDHLRELRKRLFIAAVAISLGSIVAWFFYEPLIAIMRKPWDVYQQNGASNGVKVPDLVITGIATPFTLQLQISVIAGIVITSPIWLYELWAFVTPGLHKRERQWTVIFLAVSVPLFAAGVWLAYIFLPHGLQILLGFTPTNFSNLITASEYFTFVTRMLLVFGVAFLLPVFVVLLNAVGILSAGRLRSWWRGITFGVFVFAAVATPTGDPWTMLALATPMLILLFISFAIAWSNDRRRARAQEAN</sequence>
<dbReference type="EMBL" id="CAFBLM010000052">
    <property type="protein sequence ID" value="CAB4876323.1"/>
    <property type="molecule type" value="Genomic_DNA"/>
</dbReference>
<dbReference type="PANTHER" id="PTHR30371:SF0">
    <property type="entry name" value="SEC-INDEPENDENT PROTEIN TRANSLOCASE PROTEIN TATC, CHLOROPLASTIC-RELATED"/>
    <property type="match status" value="1"/>
</dbReference>
<comment type="subcellular location">
    <subcellularLocation>
        <location evidence="1">Membrane</location>
        <topology evidence="1">Multi-pass membrane protein</topology>
    </subcellularLocation>
</comment>
<keyword evidence="2 5" id="KW-0812">Transmembrane</keyword>
<dbReference type="Pfam" id="PF00902">
    <property type="entry name" value="TatC"/>
    <property type="match status" value="1"/>
</dbReference>
<reference evidence="6" key="1">
    <citation type="submission" date="2020-05" db="EMBL/GenBank/DDBJ databases">
        <authorList>
            <person name="Chiriac C."/>
            <person name="Salcher M."/>
            <person name="Ghai R."/>
            <person name="Kavagutti S V."/>
        </authorList>
    </citation>
    <scope>NUCLEOTIDE SEQUENCE</scope>
</reference>
<dbReference type="PRINTS" id="PR01840">
    <property type="entry name" value="TATCFAMILY"/>
</dbReference>
<dbReference type="HAMAP" id="MF_00902">
    <property type="entry name" value="TatC"/>
    <property type="match status" value="1"/>
</dbReference>
<dbReference type="AlphaFoldDB" id="A0A6J7E993"/>
<feature type="transmembrane region" description="Helical" evidence="5">
    <location>
        <begin position="124"/>
        <end position="146"/>
    </location>
</feature>